<sequence>MRFVTVIFDPNSFNVLVQIPAHQQRFYFARDAQDLEDLEMSSPESTGIGKRDRTILRSSTRNGRGKDTR</sequence>
<organism evidence="2 3">
    <name type="scientific">Rhodocollybia butyracea</name>
    <dbReference type="NCBI Taxonomy" id="206335"/>
    <lineage>
        <taxon>Eukaryota</taxon>
        <taxon>Fungi</taxon>
        <taxon>Dikarya</taxon>
        <taxon>Basidiomycota</taxon>
        <taxon>Agaricomycotina</taxon>
        <taxon>Agaricomycetes</taxon>
        <taxon>Agaricomycetidae</taxon>
        <taxon>Agaricales</taxon>
        <taxon>Marasmiineae</taxon>
        <taxon>Omphalotaceae</taxon>
        <taxon>Rhodocollybia</taxon>
    </lineage>
</organism>
<protein>
    <submittedName>
        <fullName evidence="2">Uncharacterized protein</fullName>
    </submittedName>
</protein>
<evidence type="ECO:0000313" key="3">
    <source>
        <dbReference type="Proteomes" id="UP000772434"/>
    </source>
</evidence>
<evidence type="ECO:0000256" key="1">
    <source>
        <dbReference type="SAM" id="MobiDB-lite"/>
    </source>
</evidence>
<dbReference type="EMBL" id="JADNRY010000023">
    <property type="protein sequence ID" value="KAF9072578.1"/>
    <property type="molecule type" value="Genomic_DNA"/>
</dbReference>
<comment type="caution">
    <text evidence="2">The sequence shown here is derived from an EMBL/GenBank/DDBJ whole genome shotgun (WGS) entry which is preliminary data.</text>
</comment>
<reference evidence="2" key="1">
    <citation type="submission" date="2020-11" db="EMBL/GenBank/DDBJ databases">
        <authorList>
            <consortium name="DOE Joint Genome Institute"/>
            <person name="Ahrendt S."/>
            <person name="Riley R."/>
            <person name="Andreopoulos W."/>
            <person name="Labutti K."/>
            <person name="Pangilinan J."/>
            <person name="Ruiz-Duenas F.J."/>
            <person name="Barrasa J.M."/>
            <person name="Sanchez-Garcia M."/>
            <person name="Camarero S."/>
            <person name="Miyauchi S."/>
            <person name="Serrano A."/>
            <person name="Linde D."/>
            <person name="Babiker R."/>
            <person name="Drula E."/>
            <person name="Ayuso-Fernandez I."/>
            <person name="Pacheco R."/>
            <person name="Padilla G."/>
            <person name="Ferreira P."/>
            <person name="Barriuso J."/>
            <person name="Kellner H."/>
            <person name="Castanera R."/>
            <person name="Alfaro M."/>
            <person name="Ramirez L."/>
            <person name="Pisabarro A.G."/>
            <person name="Kuo A."/>
            <person name="Tritt A."/>
            <person name="Lipzen A."/>
            <person name="He G."/>
            <person name="Yan M."/>
            <person name="Ng V."/>
            <person name="Cullen D."/>
            <person name="Martin F."/>
            <person name="Rosso M.-N."/>
            <person name="Henrissat B."/>
            <person name="Hibbett D."/>
            <person name="Martinez A.T."/>
            <person name="Grigoriev I.V."/>
        </authorList>
    </citation>
    <scope>NUCLEOTIDE SEQUENCE</scope>
    <source>
        <strain evidence="2">AH 40177</strain>
    </source>
</reference>
<accession>A0A9P5PZ52</accession>
<feature type="region of interest" description="Disordered" evidence="1">
    <location>
        <begin position="38"/>
        <end position="69"/>
    </location>
</feature>
<name>A0A9P5PZ52_9AGAR</name>
<evidence type="ECO:0000313" key="2">
    <source>
        <dbReference type="EMBL" id="KAF9072578.1"/>
    </source>
</evidence>
<proteinExistence type="predicted"/>
<gene>
    <name evidence="2" type="ORF">BDP27DRAFT_1320197</name>
</gene>
<keyword evidence="3" id="KW-1185">Reference proteome</keyword>
<dbReference type="Proteomes" id="UP000772434">
    <property type="component" value="Unassembled WGS sequence"/>
</dbReference>
<dbReference type="AlphaFoldDB" id="A0A9P5PZ52"/>